<protein>
    <recommendedName>
        <fullName evidence="8">Glycerate dehydrogenase</fullName>
    </recommendedName>
</protein>
<dbReference type="PANTHER" id="PTHR43761">
    <property type="entry name" value="D-ISOMER SPECIFIC 2-HYDROXYACID DEHYDROGENASE FAMILY PROTEIN (AFU_ORTHOLOGUE AFUA_1G13630)"/>
    <property type="match status" value="1"/>
</dbReference>
<evidence type="ECO:0000256" key="1">
    <source>
        <dbReference type="ARBA" id="ARBA00005854"/>
    </source>
</evidence>
<keyword evidence="3" id="KW-0520">NAD</keyword>
<dbReference type="SUPFAM" id="SSF52283">
    <property type="entry name" value="Formate/glycerate dehydrogenase catalytic domain-like"/>
    <property type="match status" value="1"/>
</dbReference>
<dbReference type="EMBL" id="FLUN01000001">
    <property type="protein sequence ID" value="SBW09119.1"/>
    <property type="molecule type" value="Genomic_DNA"/>
</dbReference>
<gene>
    <name evidence="7" type="ORF">KL86CLO1_12583</name>
</gene>
<dbReference type="Pfam" id="PF02826">
    <property type="entry name" value="2-Hacid_dh_C"/>
    <property type="match status" value="1"/>
</dbReference>
<sequence>MMECDLRMNVVVIQESIAQPDITKEELTQRWSALERLPGVRNVQILAPKRYPSAGELGQLAAGADALFGVWIEPDIINADFLAGHPKLRYVATLGHGWESFDVELSRRHGLTITNTIYGAQTIAEYAFALLLEVCHHVAAHDRRIRTIDWSQVSNQGEFCQAVTPQIELFGKTIGIVGLGEIGYAMAKMAYGFGMRVVAYSAHKKSGEKYQFVEQVNNLDELLSRSDFISLHLPHTPATEHIIDARAITSMKDGVILINTARGALIEEQSLADALASGKIRAAGLDVLTEEPPLHGSPLLTAPNVIITGHIAWLTKESRLRAVDMAIQNFAAYLEGKPCSKIN</sequence>
<feature type="domain" description="D-isomer specific 2-hydroxyacid dehydrogenase NAD-binding" evidence="6">
    <location>
        <begin position="128"/>
        <end position="312"/>
    </location>
</feature>
<evidence type="ECO:0000259" key="5">
    <source>
        <dbReference type="Pfam" id="PF00389"/>
    </source>
</evidence>
<dbReference type="AlphaFoldDB" id="A0A212KBM8"/>
<evidence type="ECO:0000313" key="7">
    <source>
        <dbReference type="EMBL" id="SBW09119.1"/>
    </source>
</evidence>
<reference evidence="7" key="1">
    <citation type="submission" date="2016-04" db="EMBL/GenBank/DDBJ databases">
        <authorList>
            <person name="Evans L.H."/>
            <person name="Alamgir A."/>
            <person name="Owens N."/>
            <person name="Weber N.D."/>
            <person name="Virtaneva K."/>
            <person name="Barbian K."/>
            <person name="Babar A."/>
            <person name="Rosenke K."/>
        </authorList>
    </citation>
    <scope>NUCLEOTIDE SEQUENCE</scope>
    <source>
        <strain evidence="7">86</strain>
    </source>
</reference>
<organism evidence="7">
    <name type="scientific">uncultured Eubacteriales bacterium</name>
    <dbReference type="NCBI Taxonomy" id="172733"/>
    <lineage>
        <taxon>Bacteria</taxon>
        <taxon>Bacillati</taxon>
        <taxon>Bacillota</taxon>
        <taxon>Clostridia</taxon>
        <taxon>Eubacteriales</taxon>
        <taxon>environmental samples</taxon>
    </lineage>
</organism>
<feature type="domain" description="D-isomer specific 2-hydroxyacid dehydrogenase catalytic" evidence="5">
    <location>
        <begin position="52"/>
        <end position="340"/>
    </location>
</feature>
<dbReference type="InterPro" id="IPR050418">
    <property type="entry name" value="D-iso_2-hydroxyacid_DH_PdxB"/>
</dbReference>
<dbReference type="InterPro" id="IPR029753">
    <property type="entry name" value="D-isomer_DH_CS"/>
</dbReference>
<dbReference type="Gene3D" id="3.40.50.720">
    <property type="entry name" value="NAD(P)-binding Rossmann-like Domain"/>
    <property type="match status" value="2"/>
</dbReference>
<accession>A0A212KBM8</accession>
<dbReference type="GO" id="GO:0016616">
    <property type="term" value="F:oxidoreductase activity, acting on the CH-OH group of donors, NAD or NADP as acceptor"/>
    <property type="evidence" value="ECO:0007669"/>
    <property type="project" value="InterPro"/>
</dbReference>
<comment type="similarity">
    <text evidence="1 4">Belongs to the D-isomer specific 2-hydroxyacid dehydrogenase family.</text>
</comment>
<dbReference type="PROSITE" id="PS00670">
    <property type="entry name" value="D_2_HYDROXYACID_DH_2"/>
    <property type="match status" value="1"/>
</dbReference>
<evidence type="ECO:0000256" key="2">
    <source>
        <dbReference type="ARBA" id="ARBA00023002"/>
    </source>
</evidence>
<evidence type="ECO:0008006" key="8">
    <source>
        <dbReference type="Google" id="ProtNLM"/>
    </source>
</evidence>
<evidence type="ECO:0000256" key="4">
    <source>
        <dbReference type="RuleBase" id="RU003719"/>
    </source>
</evidence>
<dbReference type="InterPro" id="IPR006139">
    <property type="entry name" value="D-isomer_2_OHA_DH_cat_dom"/>
</dbReference>
<keyword evidence="2 4" id="KW-0560">Oxidoreductase</keyword>
<evidence type="ECO:0000256" key="3">
    <source>
        <dbReference type="ARBA" id="ARBA00023027"/>
    </source>
</evidence>
<dbReference type="GO" id="GO:0051287">
    <property type="term" value="F:NAD binding"/>
    <property type="evidence" value="ECO:0007669"/>
    <property type="project" value="InterPro"/>
</dbReference>
<dbReference type="InterPro" id="IPR006140">
    <property type="entry name" value="D-isomer_DH_NAD-bd"/>
</dbReference>
<dbReference type="PROSITE" id="PS00671">
    <property type="entry name" value="D_2_HYDROXYACID_DH_3"/>
    <property type="match status" value="1"/>
</dbReference>
<evidence type="ECO:0000259" key="6">
    <source>
        <dbReference type="Pfam" id="PF02826"/>
    </source>
</evidence>
<dbReference type="InterPro" id="IPR036291">
    <property type="entry name" value="NAD(P)-bd_dom_sf"/>
</dbReference>
<dbReference type="SUPFAM" id="SSF51735">
    <property type="entry name" value="NAD(P)-binding Rossmann-fold domains"/>
    <property type="match status" value="1"/>
</dbReference>
<dbReference type="FunFam" id="3.40.50.720:FF:000203">
    <property type="entry name" value="D-3-phosphoglycerate dehydrogenase (SerA)"/>
    <property type="match status" value="1"/>
</dbReference>
<dbReference type="Pfam" id="PF00389">
    <property type="entry name" value="2-Hacid_dh"/>
    <property type="match status" value="1"/>
</dbReference>
<name>A0A212KBM8_9FIRM</name>
<proteinExistence type="inferred from homology"/>
<dbReference type="PANTHER" id="PTHR43761:SF1">
    <property type="entry name" value="D-ISOMER SPECIFIC 2-HYDROXYACID DEHYDROGENASE CATALYTIC DOMAIN-CONTAINING PROTEIN-RELATED"/>
    <property type="match status" value="1"/>
</dbReference>